<evidence type="ECO:0008006" key="4">
    <source>
        <dbReference type="Google" id="ProtNLM"/>
    </source>
</evidence>
<evidence type="ECO:0000256" key="1">
    <source>
        <dbReference type="SAM" id="SignalP"/>
    </source>
</evidence>
<gene>
    <name evidence="2" type="ORF">GCM10007914_32880</name>
</gene>
<dbReference type="GeneID" id="99694346"/>
<keyword evidence="1" id="KW-0732">Signal</keyword>
<evidence type="ECO:0000313" key="2">
    <source>
        <dbReference type="EMBL" id="GLQ04407.1"/>
    </source>
</evidence>
<dbReference type="EMBL" id="BSNE01000020">
    <property type="protein sequence ID" value="GLQ04407.1"/>
    <property type="molecule type" value="Genomic_DNA"/>
</dbReference>
<protein>
    <recommendedName>
        <fullName evidence="4">Orphan protein</fullName>
    </recommendedName>
</protein>
<proteinExistence type="predicted"/>
<keyword evidence="3" id="KW-1185">Reference proteome</keyword>
<feature type="signal peptide" evidence="1">
    <location>
        <begin position="1"/>
        <end position="22"/>
    </location>
</feature>
<evidence type="ECO:0000313" key="3">
    <source>
        <dbReference type="Proteomes" id="UP001161408"/>
    </source>
</evidence>
<comment type="caution">
    <text evidence="2">The sequence shown here is derived from an EMBL/GenBank/DDBJ whole genome shotgun (WGS) entry which is preliminary data.</text>
</comment>
<organism evidence="2 3">
    <name type="scientific">Pseudoalteromonas tetraodonis GFC</name>
    <dbReference type="NCBI Taxonomy" id="1315271"/>
    <lineage>
        <taxon>Bacteria</taxon>
        <taxon>Pseudomonadati</taxon>
        <taxon>Pseudomonadota</taxon>
        <taxon>Gammaproteobacteria</taxon>
        <taxon>Alteromonadales</taxon>
        <taxon>Pseudoalteromonadaceae</taxon>
        <taxon>Pseudoalteromonas</taxon>
    </lineage>
</organism>
<reference evidence="2" key="2">
    <citation type="submission" date="2023-01" db="EMBL/GenBank/DDBJ databases">
        <title>Draft genome sequence of Pseudoalteromonas tetraodonis strain NBRC 103034.</title>
        <authorList>
            <person name="Sun Q."/>
            <person name="Mori K."/>
        </authorList>
    </citation>
    <scope>NUCLEOTIDE SEQUENCE</scope>
    <source>
        <strain evidence="2">NBRC 103034</strain>
    </source>
</reference>
<dbReference type="Proteomes" id="UP001161408">
    <property type="component" value="Unassembled WGS sequence"/>
</dbReference>
<dbReference type="AlphaFoldDB" id="A0AA37S5Y3"/>
<reference evidence="2" key="1">
    <citation type="journal article" date="2014" name="Int. J. Syst. Evol. Microbiol.">
        <title>Complete genome sequence of Corynebacterium casei LMG S-19264T (=DSM 44701T), isolated from a smear-ripened cheese.</title>
        <authorList>
            <consortium name="US DOE Joint Genome Institute (JGI-PGF)"/>
            <person name="Walter F."/>
            <person name="Albersmeier A."/>
            <person name="Kalinowski J."/>
            <person name="Ruckert C."/>
        </authorList>
    </citation>
    <scope>NUCLEOTIDE SEQUENCE</scope>
    <source>
        <strain evidence="2">NBRC 103034</strain>
    </source>
</reference>
<name>A0AA37S5Y3_9GAMM</name>
<sequence>MKTSINMTLASLLLLGSSQVHATEVDLDITDMLTKTVTTYVSQATHELEQSVKEAVSFDAQAILDGLLQTNPVVDNSGIDEKQLVVKTQQKQ</sequence>
<accession>A0AA37S5Y3</accession>
<dbReference type="RefSeq" id="WP_013463251.1">
    <property type="nucleotide sequence ID" value="NZ_BJXY01000029.1"/>
</dbReference>
<feature type="chain" id="PRO_5041225169" description="Orphan protein" evidence="1">
    <location>
        <begin position="23"/>
        <end position="92"/>
    </location>
</feature>